<organism evidence="1 2">
    <name type="scientific">Lancefieldella rimae</name>
    <dbReference type="NCBI Taxonomy" id="1383"/>
    <lineage>
        <taxon>Bacteria</taxon>
        <taxon>Bacillati</taxon>
        <taxon>Actinomycetota</taxon>
        <taxon>Coriobacteriia</taxon>
        <taxon>Coriobacteriales</taxon>
        <taxon>Atopobiaceae</taxon>
        <taxon>Lancefieldella</taxon>
    </lineage>
</organism>
<accession>A0ABR5PZP6</accession>
<evidence type="ECO:0000313" key="2">
    <source>
        <dbReference type="Proteomes" id="UP000051927"/>
    </source>
</evidence>
<name>A0ABR5PZP6_9ACTN</name>
<comment type="caution">
    <text evidence="1">The sequence shown here is derived from an EMBL/GenBank/DDBJ whole genome shotgun (WGS) entry which is preliminary data.</text>
</comment>
<dbReference type="Proteomes" id="UP000051927">
    <property type="component" value="Unassembled WGS sequence"/>
</dbReference>
<gene>
    <name evidence="1" type="ORF">IV60_GL000576</name>
</gene>
<dbReference type="EMBL" id="JQCP01000002">
    <property type="protein sequence ID" value="KRO02155.1"/>
    <property type="molecule type" value="Genomic_DNA"/>
</dbReference>
<evidence type="ECO:0000313" key="1">
    <source>
        <dbReference type="EMBL" id="KRO02155.1"/>
    </source>
</evidence>
<reference evidence="1 2" key="1">
    <citation type="journal article" date="2015" name="Genome Announc.">
        <title>Expanding the biotechnology potential of lactobacilli through comparative genomics of 213 strains and associated genera.</title>
        <authorList>
            <person name="Sun Z."/>
            <person name="Harris H.M."/>
            <person name="McCann A."/>
            <person name="Guo C."/>
            <person name="Argimon S."/>
            <person name="Zhang W."/>
            <person name="Yang X."/>
            <person name="Jeffery I.B."/>
            <person name="Cooney J.C."/>
            <person name="Kagawa T.F."/>
            <person name="Liu W."/>
            <person name="Song Y."/>
            <person name="Salvetti E."/>
            <person name="Wrobel A."/>
            <person name="Rasinkangas P."/>
            <person name="Parkhill J."/>
            <person name="Rea M.C."/>
            <person name="O'Sullivan O."/>
            <person name="Ritari J."/>
            <person name="Douillard F.P."/>
            <person name="Paul Ross R."/>
            <person name="Yang R."/>
            <person name="Briner A.E."/>
            <person name="Felis G.E."/>
            <person name="de Vos W.M."/>
            <person name="Barrangou R."/>
            <person name="Klaenhammer T.R."/>
            <person name="Caufield P.W."/>
            <person name="Cui Y."/>
            <person name="Zhang H."/>
            <person name="O'Toole P.W."/>
        </authorList>
    </citation>
    <scope>NUCLEOTIDE SEQUENCE [LARGE SCALE GENOMIC DNA]</scope>
    <source>
        <strain evidence="1 2">DSM 7090</strain>
    </source>
</reference>
<keyword evidence="2" id="KW-1185">Reference proteome</keyword>
<sequence>MTTEAQLKATEKYRKKSVKTFLLRFFPDDYDLYEYLQNKPKKAEYLRDLIRRDMNS</sequence>
<proteinExistence type="predicted"/>
<protein>
    <submittedName>
        <fullName evidence="1">Uncharacterized protein</fullName>
    </submittedName>
</protein>